<keyword evidence="2" id="KW-1003">Cell membrane</keyword>
<reference evidence="9 10" key="1">
    <citation type="submission" date="2019-09" db="EMBL/GenBank/DDBJ databases">
        <title>Genome Sequences of Streptomyces kaniharaensis ATCC 21070.</title>
        <authorList>
            <person name="Zhu W."/>
            <person name="De Crecy-Lagard V."/>
            <person name="Richards N.G."/>
        </authorList>
    </citation>
    <scope>NUCLEOTIDE SEQUENCE [LARGE SCALE GENOMIC DNA]</scope>
    <source>
        <strain evidence="9 10">SF-557</strain>
    </source>
</reference>
<evidence type="ECO:0000313" key="9">
    <source>
        <dbReference type="EMBL" id="MQS12624.1"/>
    </source>
</evidence>
<dbReference type="GO" id="GO:0005886">
    <property type="term" value="C:plasma membrane"/>
    <property type="evidence" value="ECO:0007669"/>
    <property type="project" value="UniProtKB-SubCell"/>
</dbReference>
<dbReference type="OrthoDB" id="3535301at2"/>
<evidence type="ECO:0000256" key="1">
    <source>
        <dbReference type="ARBA" id="ARBA00004162"/>
    </source>
</evidence>
<evidence type="ECO:0000313" key="10">
    <source>
        <dbReference type="Proteomes" id="UP000450000"/>
    </source>
</evidence>
<accession>A0A6N7KRH5</accession>
<dbReference type="Pfam" id="PF04024">
    <property type="entry name" value="PspC"/>
    <property type="match status" value="1"/>
</dbReference>
<dbReference type="EMBL" id="WBOF01000001">
    <property type="protein sequence ID" value="MQS12624.1"/>
    <property type="molecule type" value="Genomic_DNA"/>
</dbReference>
<organism evidence="9 10">
    <name type="scientific">Streptomyces kaniharaensis</name>
    <dbReference type="NCBI Taxonomy" id="212423"/>
    <lineage>
        <taxon>Bacteria</taxon>
        <taxon>Bacillati</taxon>
        <taxon>Actinomycetota</taxon>
        <taxon>Actinomycetes</taxon>
        <taxon>Kitasatosporales</taxon>
        <taxon>Streptomycetaceae</taxon>
        <taxon>Streptomyces</taxon>
    </lineage>
</organism>
<evidence type="ECO:0000256" key="3">
    <source>
        <dbReference type="ARBA" id="ARBA00022692"/>
    </source>
</evidence>
<comment type="caution">
    <text evidence="9">The sequence shown here is derived from an EMBL/GenBank/DDBJ whole genome shotgun (WGS) entry which is preliminary data.</text>
</comment>
<keyword evidence="4 7" id="KW-1133">Transmembrane helix</keyword>
<gene>
    <name evidence="9" type="ORF">F7Q99_10070</name>
</gene>
<comment type="subcellular location">
    <subcellularLocation>
        <location evidence="1">Cell membrane</location>
        <topology evidence="1">Single-pass membrane protein</topology>
    </subcellularLocation>
</comment>
<evidence type="ECO:0000256" key="2">
    <source>
        <dbReference type="ARBA" id="ARBA00022475"/>
    </source>
</evidence>
<dbReference type="Proteomes" id="UP000450000">
    <property type="component" value="Unassembled WGS sequence"/>
</dbReference>
<dbReference type="InterPro" id="IPR052027">
    <property type="entry name" value="PspC"/>
</dbReference>
<feature type="transmembrane region" description="Helical" evidence="7">
    <location>
        <begin position="354"/>
        <end position="375"/>
    </location>
</feature>
<dbReference type="PANTHER" id="PTHR33885">
    <property type="entry name" value="PHAGE SHOCK PROTEIN C"/>
    <property type="match status" value="1"/>
</dbReference>
<keyword evidence="10" id="KW-1185">Reference proteome</keyword>
<evidence type="ECO:0000256" key="5">
    <source>
        <dbReference type="ARBA" id="ARBA00023136"/>
    </source>
</evidence>
<feature type="region of interest" description="Disordered" evidence="6">
    <location>
        <begin position="240"/>
        <end position="320"/>
    </location>
</feature>
<feature type="transmembrane region" description="Helical" evidence="7">
    <location>
        <begin position="327"/>
        <end position="348"/>
    </location>
</feature>
<feature type="transmembrane region" description="Helical" evidence="7">
    <location>
        <begin position="90"/>
        <end position="117"/>
    </location>
</feature>
<evidence type="ECO:0000256" key="7">
    <source>
        <dbReference type="SAM" id="Phobius"/>
    </source>
</evidence>
<evidence type="ECO:0000256" key="4">
    <source>
        <dbReference type="ARBA" id="ARBA00022989"/>
    </source>
</evidence>
<proteinExistence type="predicted"/>
<evidence type="ECO:0000259" key="8">
    <source>
        <dbReference type="Pfam" id="PF04024"/>
    </source>
</evidence>
<keyword evidence="3 7" id="KW-0812">Transmembrane</keyword>
<feature type="transmembrane region" description="Helical" evidence="7">
    <location>
        <begin position="171"/>
        <end position="188"/>
    </location>
</feature>
<feature type="region of interest" description="Disordered" evidence="6">
    <location>
        <begin position="483"/>
        <end position="506"/>
    </location>
</feature>
<evidence type="ECO:0000256" key="6">
    <source>
        <dbReference type="SAM" id="MobiDB-lite"/>
    </source>
</evidence>
<dbReference type="InterPro" id="IPR007168">
    <property type="entry name" value="Phageshock_PspC_N"/>
</dbReference>
<keyword evidence="5 7" id="KW-0472">Membrane</keyword>
<dbReference type="AlphaFoldDB" id="A0A6N7KRH5"/>
<name>A0A6N7KRH5_9ACTN</name>
<dbReference type="PANTHER" id="PTHR33885:SF3">
    <property type="entry name" value="PHAGE SHOCK PROTEIN C"/>
    <property type="match status" value="1"/>
</dbReference>
<protein>
    <submittedName>
        <fullName evidence="9">PspC domain-containing protein</fullName>
    </submittedName>
</protein>
<sequence>MVPRGHLRAHQGVSLPLIRDKSGCEQGRHRLGGAARPGRMGAMTDDHRIQEAGPAAPPEPDRPPLTRAEHHRVVAGVCGGLGRHLDIDPVVFRVVTVVLCLSGGLGLFLYGLAWLIVPTETVPDGRGGSRHGRTELQRVLTGRVDGQSVGAVLMTVIGTGVFFSSMGDGDQLLPLLLLAGLVFLAVRYDPERRRGRVRGRRRGGPYDRAYPGAETAGTAYVWPRQEAADAEAARARHAAEQAAGTVPADTPAPGPTGYLWDPRHPERNPYGAGSTTTAPFGTPVPPPGSPAQPWWQRTDLPEGDPLRKERPAAPPKRAVVRHPKDRSALGFFGFLLAIGAGAAVWSASAGHTGATVLGATALATALLVIGLTLLVGAKFGRARKLAAVGLLITMALVFVGRSPDSLKNAVGDRDWTVTSAAQLEPKYALGAGQIRLDLSGLDPAGGTLASRVELGAGDLTVLVPADVTVTVITRMGLGDVTVPGSDDGDGTGRHTYQIHPGGDRTSKGTLDLQLSVGLGNIKVVQQ</sequence>
<feature type="domain" description="Phage shock protein PspC N-terminal" evidence="8">
    <location>
        <begin position="64"/>
        <end position="120"/>
    </location>
</feature>